<keyword evidence="1" id="KW-0472">Membrane</keyword>
<feature type="transmembrane region" description="Helical" evidence="1">
    <location>
        <begin position="45"/>
        <end position="66"/>
    </location>
</feature>
<feature type="transmembrane region" description="Helical" evidence="1">
    <location>
        <begin position="327"/>
        <end position="347"/>
    </location>
</feature>
<feature type="transmembrane region" description="Helical" evidence="1">
    <location>
        <begin position="87"/>
        <end position="109"/>
    </location>
</feature>
<evidence type="ECO:0000313" key="2">
    <source>
        <dbReference type="EMBL" id="RKP45187.1"/>
    </source>
</evidence>
<organism evidence="2 3">
    <name type="scientific">Trinickia fusca</name>
    <dbReference type="NCBI Taxonomy" id="2419777"/>
    <lineage>
        <taxon>Bacteria</taxon>
        <taxon>Pseudomonadati</taxon>
        <taxon>Pseudomonadota</taxon>
        <taxon>Betaproteobacteria</taxon>
        <taxon>Burkholderiales</taxon>
        <taxon>Burkholderiaceae</taxon>
        <taxon>Trinickia</taxon>
    </lineage>
</organism>
<keyword evidence="1" id="KW-1133">Transmembrane helix</keyword>
<evidence type="ECO:0000256" key="1">
    <source>
        <dbReference type="SAM" id="Phobius"/>
    </source>
</evidence>
<dbReference type="OrthoDB" id="9775975at2"/>
<dbReference type="AlphaFoldDB" id="A0A494X3B8"/>
<dbReference type="Pfam" id="PF10129">
    <property type="entry name" value="OpgC_C"/>
    <property type="match status" value="1"/>
</dbReference>
<keyword evidence="1" id="KW-0812">Transmembrane</keyword>
<dbReference type="PANTHER" id="PTHR38592:SF3">
    <property type="entry name" value="BLL4819 PROTEIN"/>
    <property type="match status" value="1"/>
</dbReference>
<feature type="transmembrane region" description="Helical" evidence="1">
    <location>
        <begin position="139"/>
        <end position="158"/>
    </location>
</feature>
<dbReference type="PANTHER" id="PTHR38592">
    <property type="entry name" value="BLL4819 PROTEIN"/>
    <property type="match status" value="1"/>
</dbReference>
<protein>
    <submittedName>
        <fullName evidence="2">OpgC domain-containing protein</fullName>
    </submittedName>
</protein>
<feature type="transmembrane region" description="Helical" evidence="1">
    <location>
        <begin position="229"/>
        <end position="249"/>
    </location>
</feature>
<comment type="caution">
    <text evidence="2">The sequence shown here is derived from an EMBL/GenBank/DDBJ whole genome shotgun (WGS) entry which is preliminary data.</text>
</comment>
<gene>
    <name evidence="2" type="ORF">D7S89_20350</name>
</gene>
<name>A0A494X3B8_9BURK</name>
<dbReference type="PIRSF" id="PIRSF028704">
    <property type="entry name" value="UPC028704"/>
    <property type="match status" value="1"/>
</dbReference>
<feature type="transmembrane region" description="Helical" evidence="1">
    <location>
        <begin position="199"/>
        <end position="217"/>
    </location>
</feature>
<accession>A0A494X3B8</accession>
<dbReference type="RefSeq" id="WP_121280468.1">
    <property type="nucleotide sequence ID" value="NZ_RBZV01000010.1"/>
</dbReference>
<feature type="transmembrane region" description="Helical" evidence="1">
    <location>
        <begin position="261"/>
        <end position="285"/>
    </location>
</feature>
<dbReference type="Proteomes" id="UP000280434">
    <property type="component" value="Unassembled WGS sequence"/>
</dbReference>
<dbReference type="InterPro" id="IPR014550">
    <property type="entry name" value="UCP028704_OpgC"/>
</dbReference>
<feature type="transmembrane region" description="Helical" evidence="1">
    <location>
        <begin position="165"/>
        <end position="187"/>
    </location>
</feature>
<feature type="transmembrane region" description="Helical" evidence="1">
    <location>
        <begin position="297"/>
        <end position="315"/>
    </location>
</feature>
<feature type="transmembrane region" description="Helical" evidence="1">
    <location>
        <begin position="12"/>
        <end position="33"/>
    </location>
</feature>
<dbReference type="EMBL" id="RBZV01000010">
    <property type="protein sequence ID" value="RKP45187.1"/>
    <property type="molecule type" value="Genomic_DNA"/>
</dbReference>
<proteinExistence type="predicted"/>
<evidence type="ECO:0000313" key="3">
    <source>
        <dbReference type="Proteomes" id="UP000280434"/>
    </source>
</evidence>
<keyword evidence="3" id="KW-1185">Reference proteome</keyword>
<reference evidence="2 3" key="1">
    <citation type="submission" date="2018-10" db="EMBL/GenBank/DDBJ databases">
        <title>Paraburkholderia sp. 7MK8-2, isolated from soil.</title>
        <authorList>
            <person name="Gao Z.-H."/>
            <person name="Qiu L.-H."/>
        </authorList>
    </citation>
    <scope>NUCLEOTIDE SEQUENCE [LARGE SCALE GENOMIC DNA]</scope>
    <source>
        <strain evidence="2 3">7MK8-2</strain>
    </source>
</reference>
<sequence length="365" mass="39249">MQKSPQRSIELDFFRGLVLLVIVVDHVGGSILSRFTLHSYAFNDAAEVFVFLGGYAAATAYLSLSVRHGTFAAIGRFARRGFEIYRAFLVTAGLMLAISCVLHACGVTAPNVADDDVKSLVEAPLQTLTEILLLERQPYLASVLPMYVGFALLVPLAVPLARRKPWLLACASVAVWAGAALASDWLPTTDDGSWDFNPFAWQLMFALGILARCQPLYRTIKAHRIGRHASLAAAFVVATLACAKLAGFGSDADFAVKSDLGWLRVANFVALAWLAADLVHAGWIAKAARKLTWVNAIGRDGLVCFVAGTAISLIVDSLLYRVTDGLLHVPFGLIADVVAIAALVAVVRVRTAYRSRVSPVRVAPS</sequence>